<evidence type="ECO:0000256" key="1">
    <source>
        <dbReference type="SAM" id="Phobius"/>
    </source>
</evidence>
<proteinExistence type="predicted"/>
<keyword evidence="3" id="KW-1185">Reference proteome</keyword>
<dbReference type="AlphaFoldDB" id="A0A5B0NPU8"/>
<keyword evidence="1" id="KW-0812">Transmembrane</keyword>
<gene>
    <name evidence="2" type="ORF">PGT21_017153</name>
</gene>
<keyword evidence="1" id="KW-1133">Transmembrane helix</keyword>
<evidence type="ECO:0000313" key="3">
    <source>
        <dbReference type="Proteomes" id="UP000324748"/>
    </source>
</evidence>
<protein>
    <submittedName>
        <fullName evidence="2">Uncharacterized protein</fullName>
    </submittedName>
</protein>
<feature type="transmembrane region" description="Helical" evidence="1">
    <location>
        <begin position="143"/>
        <end position="163"/>
    </location>
</feature>
<name>A0A5B0NPU8_PUCGR</name>
<sequence>MHYSPQIAILEALTCTLMLIFYIWHSWHYDRFQPMVRRKNKKTLHSDPEPRNSFHLIMRFIYLLGLPVYAIQGITVAYIKYQVGFLPVEMGGYPVPYTSWSPSHVRLITIIYYLKALGELPTLVQKHSFYFPLHQPVLWLKEFLMTFATGFNLSVTCAFFWVFSKFPAWLRDLKKRGAPAELLIRLHGFGTLNEIRMIFRLIFTAPLLALSADGLMPQPFLNKRVWVVDLIAMTSVVAFAAQGVITLLIFFAAERSKLDRTRIFALCFTRNPSSPSTTIVVNCNGEKPKSPRSDISTPNSAYKRDFFFSAIQLL</sequence>
<dbReference type="Proteomes" id="UP000324748">
    <property type="component" value="Unassembled WGS sequence"/>
</dbReference>
<accession>A0A5B0NPU8</accession>
<feature type="transmembrane region" description="Helical" evidence="1">
    <location>
        <begin position="184"/>
        <end position="210"/>
    </location>
</feature>
<dbReference type="EMBL" id="VSWC01000092">
    <property type="protein sequence ID" value="KAA1090893.1"/>
    <property type="molecule type" value="Genomic_DNA"/>
</dbReference>
<feature type="transmembrane region" description="Helical" evidence="1">
    <location>
        <begin position="230"/>
        <end position="253"/>
    </location>
</feature>
<organism evidence="2 3">
    <name type="scientific">Puccinia graminis f. sp. tritici</name>
    <dbReference type="NCBI Taxonomy" id="56615"/>
    <lineage>
        <taxon>Eukaryota</taxon>
        <taxon>Fungi</taxon>
        <taxon>Dikarya</taxon>
        <taxon>Basidiomycota</taxon>
        <taxon>Pucciniomycotina</taxon>
        <taxon>Pucciniomycetes</taxon>
        <taxon>Pucciniales</taxon>
        <taxon>Pucciniaceae</taxon>
        <taxon>Puccinia</taxon>
    </lineage>
</organism>
<reference evidence="2 3" key="1">
    <citation type="submission" date="2019-05" db="EMBL/GenBank/DDBJ databases">
        <title>Emergence of the Ug99 lineage of the wheat stem rust pathogen through somatic hybridization.</title>
        <authorList>
            <person name="Li F."/>
            <person name="Upadhyaya N.M."/>
            <person name="Sperschneider J."/>
            <person name="Matny O."/>
            <person name="Nguyen-Phuc H."/>
            <person name="Mago R."/>
            <person name="Raley C."/>
            <person name="Miller M.E."/>
            <person name="Silverstein K.A.T."/>
            <person name="Henningsen E."/>
            <person name="Hirsch C.D."/>
            <person name="Visser B."/>
            <person name="Pretorius Z.A."/>
            <person name="Steffenson B.J."/>
            <person name="Schwessinger B."/>
            <person name="Dodds P.N."/>
            <person name="Figueroa M."/>
        </authorList>
    </citation>
    <scope>NUCLEOTIDE SEQUENCE [LARGE SCALE GENOMIC DNA]</scope>
    <source>
        <strain evidence="2">21-0</strain>
    </source>
</reference>
<evidence type="ECO:0000313" key="2">
    <source>
        <dbReference type="EMBL" id="KAA1090893.1"/>
    </source>
</evidence>
<feature type="transmembrane region" description="Helical" evidence="1">
    <location>
        <begin position="60"/>
        <end position="79"/>
    </location>
</feature>
<dbReference type="OrthoDB" id="2496199at2759"/>
<comment type="caution">
    <text evidence="2">The sequence shown here is derived from an EMBL/GenBank/DDBJ whole genome shotgun (WGS) entry which is preliminary data.</text>
</comment>
<keyword evidence="1" id="KW-0472">Membrane</keyword>
<feature type="transmembrane region" description="Helical" evidence="1">
    <location>
        <begin position="6"/>
        <end position="25"/>
    </location>
</feature>